<keyword evidence="4" id="KW-1185">Reference proteome</keyword>
<dbReference type="Pfam" id="PF18998">
    <property type="entry name" value="Flg_new_2"/>
    <property type="match status" value="30"/>
</dbReference>
<dbReference type="HOGENOM" id="CLU_225145_0_0_6"/>
<dbReference type="RefSeq" id="WP_012979459.1">
    <property type="nucleotide sequence ID" value="NC_013861.1"/>
</dbReference>
<dbReference type="GeneID" id="40927189"/>
<dbReference type="CDD" id="cd00063">
    <property type="entry name" value="FN3"/>
    <property type="match status" value="1"/>
</dbReference>
<dbReference type="Gene3D" id="2.60.40.10">
    <property type="entry name" value="Immunoglobulins"/>
    <property type="match status" value="1"/>
</dbReference>
<dbReference type="Pfam" id="PF17164">
    <property type="entry name" value="DUF5122"/>
    <property type="match status" value="2"/>
</dbReference>
<keyword evidence="1" id="KW-0732">Signal</keyword>
<sequence>MQRLRIAQLFITLSVFLVMAMAHAGNPVWTFAPVAGFPPTVTVDKMGSATVKYTVTNQSSRKHTLVMLPQRGISQVQPCQLAPKGTCTLTLIVNGSLVPPSGISGGPALCQAKSNGSPNPNQCYRPSQGNELNIKTATIPGAPTQVTAVAGVASASVSWVAPSDNGGSPIISYTVVSNPQGYTCKTSGLTCTVQGLTNGTTYTFRVSATNVIGTGPLSSPSNPVTPGIYTITPSAGANGTISPNSPQTVIYGDNITFLATPSTGYTVSGWTVDGAPYTACHRSTTCQLTNVSADHTIAVNFTKKILIVRPRGGAHGSISPNTLQPVAYGGDITFTGIPDTGYIVKGWRVDGVPYPACGASPTCQLKNVTTSHLIAVSFVKQRFTITPSAGTNGTISPDTKQIVAYGGNSPIFTATPSTGYVVSGWTLDGAPYAACSTKTTCQITNVTANHAIAVSFAQETFSITPSSGANGTISPNTIQTVVYGDDIAFTATPDAGYIVAGWSLDGAAYAACGTDTTCQLANVQANHTIAVSFTQQTFSISPSAGANGTISPDTEQIVTYGANSPIFTAAPSTGYVVSGWTLDGAPYTACGTDTMCQLTNVTADHAIAVSFAQETFSITPSSGANGNISPNTTQTVAYGNNITFTASPNTGYAVGGWTVDGTSYAACGTNTTCQLTDVQANHTIAVSFVQQTFSITPSSGANGSINPDTIQTVAYGNDISFTAAPSTGYEVSSWTVDGSPYDTCGTNTTCELSNVTADHTIAVSFTQKTFFILPRGGANGAISPSTLQTVVYGADSTTFTAIPNTGYVVSGWRVDGVPYDVCGTNTTCQLTNVTANHIITVRFTQETFTITPSAGTNGTISPSDPTSVNYGDNISFTATPSTGYVVSGWTLDGAPYAACGTGTSCQLTNVTADHTIAVSFTQQTFSIAPSSGANGSISPDTVQTVTYDSDSPIFTATPDTGYDVEGWTVDGVSYGACGTNTTCQLTNVQANHTIAVSFVQQTFSISPNAGANGSIDPNTIQTVAYGNDISFTAIPNTGYKVSGWLVDNVAYAECGTNTTCQLADVTADHTIEVSFTQETFFILPRGGANGTISPSTLQTVVYGADSTTFTAAPNTGYVVSGWRVDGVPYDVCGTNTTCQLTNVTANHIITVRFTQETFTITPSAGANGTISPSDPTTVVYGSNITFTATPNTGYAVSGWTLDGVPYAACGTNASCQLSNVQSDQSIAVSFIQTFTVSPSAGANGTISPGTDQTVIAGDDITFTATPDASYNVAGWTVDGVAYAPCATNTTCQLTNVTADHEIAVSFNQTFIITPSAGANGTISPNTPQAVTAGADSPTFTASPDAGFTVTGWTVDGTAYPACGTDTSCQLNNVQANHTIAVSFVETFTITPSAGANGSISPNTVQTVNSGDSITFTATPDTGSIISGWTVDGSAYPTCGTSTTCELSNISANHTIAVSFIQTFTITPSAGENGSISPDTVQTVNSGDNISFTATPNTGYEVSGWLVDNVAYPTCGANTTCQLTDISSNHTITVNFAQQALTVTSSAGANGSITPAGATQVPYGENVSFTATPSTGYVVSNWMVDGVSYDSCGADQVCDLTNVTTAHTIVVNFVQQTFNVTPSAGTNGAIDPDSVQTIAYGGSVTFTASPNVGYEVSEWQVNGARYDGCGTSTACELTNITSNQTITVNFASQTFTVTSNAGANGSITPNGTTTVVYGENASFTATPSTGYEVSEWLVNGATYSACGTSTTCELTNITSNQTITVNFASQTFTVSSNAGANGSITPDGITQVVYGESASFTATPNTGYEVSEWQVNGARYDGCGTSTTCELTNITSNQTITVNFALQTFTVTSSAGANGSITPDGTTQVAYGANLSFTATPSTGYVVSNWMVDGVSYDSCGADQVCELTNVTTAHTIVVNFVQQTFSVTPSAGTNGAIDPDSVQTIAYGGSVTFTASPNVGYEVSEWQVNGARYDGCGSSTACELTNITSNQTITVNFASQTFTVTSNAGANGSITPNGTTTVVYGENASFTATPSTGYEVSEWLVNGATYSACGTSTTCELTNITSNQTITVNFASQTFTVSSNAGANGSITPDGITQVVYGESASFTATPNTGYEVSEWQVNGARYDGCGTSTTCELTNITSNQTITVNFALQTFTVTSNAGANGSISPDGTTPVVYGENASFTATPNTGYEVSEWQVNGARYDVCGTYTTCELTNITSNQTITVNFALQTFTVTPQAGENGSIMPSSPVQVSYDGNYTFTASPNQGYEVSEWQVNGARYDACGTSTTCQLTNITSDQTITVNFVSQTFTVTSNAGANGTITPDGTTQVLYGEDATFTAAATTTGYVVSEWLVNGVRYDACGTDTVCVLTNVTSNQTITVNFVLEQFTIIPISGGNGAIYPNTPEQVAYGANSSVYSANPDTGYTVSGWVLDSSTAVCGTNSTCQLTNVTANHTLTVNFIQTFTVTSSAGANGSIDPAGETQVSSGGNITFTATPSSGYVVNKWQVNGSDYAACGKDTTCQLTNVTSNQTIFVSFIQSTTISVKGSPLLLTPNTTGYLTVTNNGSVTAIDVQATLPPDLAADVTQNASNCVSLASKSSCYLQFTSNAQVHSATTITIAGTNTNSVNATLSVAVPYVANDIVYATVLDKVNNIIYIGGDFTQVGPNTGFGVPVDIHKGLFETVYPSVNGPVLSVVSDGFGGWYIGGNFSQVGGVERDNLAHILHDGSLDLSWEPKVNGAVHVLKLSNNTLFAGGRFTSINGQERFHIAALDAYTGYPTSWSPNVDGTVYALAVTEGSVYLGGDFTSINGQPRKNIATVDVDTAKLRSWSPNADRKVTSLLLGDHGVYVGGDFTVIGKQNRNHLAEIDAYSGLATSWNPNANKPVKSLIFGANMIYAGGEFTSIGGQNRNHIAAIDIRSGLANSWNPNADESVNSLLLGDNMIYAGGDFTAIGGQNRNHIAALDINTGTANSWKLNADRSVDTLAMSGSTVYLGGKFSSLAAVTRNHAAAISADSGEVTSWNPNLNGTVKTLFLSGNQVYIGGEFNVVGTSPNQSVIYYITRVSTSDAVADPFWHPNPDGAVNSVVVGANAVYIGGLFSKITLNNATRNGIAALDIGGNGGAQQNWNANLSGAQIYSIVVSDQVYFGGFYFTPSLQQKFIGAASLTTGALNSTWSVNANDIVRSLALNGSTMYLGGDFTTISGADANNNTIQYDRNYIAAVSTSGKGIVTAWNPDADDAVYALALSDNTLYAAGAFSNIGSKSRSGIAALNADTNSTGSATSWTANLLLPGIGYAIALSDSTVYIGGDFNSVGGSQSSNFAIVPMRLPSP</sequence>
<dbReference type="eggNOG" id="COG3291">
    <property type="taxonomic scope" value="Bacteria"/>
</dbReference>
<dbReference type="InterPro" id="IPR003961">
    <property type="entry name" value="FN3_dom"/>
</dbReference>
<dbReference type="InterPro" id="IPR036116">
    <property type="entry name" value="FN3_sf"/>
</dbReference>
<dbReference type="KEGG" id="llo:LLO_3002"/>
<dbReference type="InterPro" id="IPR013431">
    <property type="entry name" value="Delta_60_rpt"/>
</dbReference>
<dbReference type="OrthoDB" id="5651170at2"/>
<dbReference type="EMBL" id="FN650140">
    <property type="protein sequence ID" value="CBJ13449.1"/>
    <property type="molecule type" value="Genomic_DNA"/>
</dbReference>
<evidence type="ECO:0000259" key="2">
    <source>
        <dbReference type="PROSITE" id="PS50853"/>
    </source>
</evidence>
<dbReference type="PROSITE" id="PS50853">
    <property type="entry name" value="FN3"/>
    <property type="match status" value="1"/>
</dbReference>
<dbReference type="eggNOG" id="COG1520">
    <property type="taxonomic scope" value="Bacteria"/>
</dbReference>
<dbReference type="SMART" id="SM00060">
    <property type="entry name" value="FN3"/>
    <property type="match status" value="1"/>
</dbReference>
<accession>D3HLW9</accession>
<evidence type="ECO:0000256" key="1">
    <source>
        <dbReference type="SAM" id="SignalP"/>
    </source>
</evidence>
<feature type="signal peptide" evidence="1">
    <location>
        <begin position="1"/>
        <end position="24"/>
    </location>
</feature>
<dbReference type="eggNOG" id="COG4447">
    <property type="taxonomic scope" value="Bacteria"/>
</dbReference>
<dbReference type="eggNOG" id="COG1470">
    <property type="taxonomic scope" value="Bacteria"/>
</dbReference>
<feature type="chain" id="PRO_5003046158" evidence="1">
    <location>
        <begin position="25"/>
        <end position="3329"/>
    </location>
</feature>
<dbReference type="Proteomes" id="UP000001060">
    <property type="component" value="Chromosome"/>
</dbReference>
<dbReference type="STRING" id="661367.LLO_3002"/>
<dbReference type="InterPro" id="IPR044060">
    <property type="entry name" value="Bacterial_rp_domain"/>
</dbReference>
<dbReference type="InterPro" id="IPR013783">
    <property type="entry name" value="Ig-like_fold"/>
</dbReference>
<keyword evidence="3" id="KW-0812">Transmembrane</keyword>
<dbReference type="eggNOG" id="COG5184">
    <property type="taxonomic scope" value="Bacteria"/>
</dbReference>
<evidence type="ECO:0000313" key="4">
    <source>
        <dbReference type="Proteomes" id="UP000001060"/>
    </source>
</evidence>
<organism evidence="3 4">
    <name type="scientific">Legionella longbeachae serogroup 1 (strain NSW150)</name>
    <dbReference type="NCBI Taxonomy" id="661367"/>
    <lineage>
        <taxon>Bacteria</taxon>
        <taxon>Pseudomonadati</taxon>
        <taxon>Pseudomonadota</taxon>
        <taxon>Gammaproteobacteria</taxon>
        <taxon>Legionellales</taxon>
        <taxon>Legionellaceae</taxon>
        <taxon>Legionella</taxon>
    </lineage>
</organism>
<evidence type="ECO:0000313" key="3">
    <source>
        <dbReference type="EMBL" id="CBJ13449.1"/>
    </source>
</evidence>
<dbReference type="Pfam" id="PF00041">
    <property type="entry name" value="fn3"/>
    <property type="match status" value="1"/>
</dbReference>
<proteinExistence type="predicted"/>
<reference evidence="3 4" key="1">
    <citation type="journal article" date="2010" name="PLoS Genet.">
        <title>Analysis of the Legionella longbeachae genome and transcriptome uncovers unique strategies to cause Legionnaires' disease.</title>
        <authorList>
            <person name="Cazalet C."/>
            <person name="Gomez-Valero L."/>
            <person name="Rusniok C."/>
            <person name="Lomma M."/>
            <person name="Dervins-Ravault D."/>
            <person name="Newton H."/>
            <person name="Sansom F."/>
            <person name="Jarraud S."/>
            <person name="Zidane N."/>
            <person name="Ma L."/>
            <person name="Bouchier C."/>
            <person name="Etienne J."/>
            <person name="Hartland E."/>
            <person name="Buchrieser C."/>
        </authorList>
    </citation>
    <scope>NUCLEOTIDE SEQUENCE [LARGE SCALE GENOMIC DNA]</scope>
    <source>
        <strain evidence="3 4">NSW150</strain>
    </source>
</reference>
<gene>
    <name evidence="3" type="ordered locus">LLO_3002</name>
</gene>
<keyword evidence="3" id="KW-0472">Membrane</keyword>
<protein>
    <submittedName>
        <fullName evidence="3">Putative transmembrane protein (Fibronectin III domain and Gp5 C-terminal repeat)</fullName>
    </submittedName>
</protein>
<feature type="domain" description="Fibronectin type-III" evidence="2">
    <location>
        <begin position="139"/>
        <end position="228"/>
    </location>
</feature>
<dbReference type="SUPFAM" id="SSF49265">
    <property type="entry name" value="Fibronectin type III"/>
    <property type="match status" value="1"/>
</dbReference>
<name>D3HLW9_LEGLN</name>